<dbReference type="Proteomes" id="UP000233469">
    <property type="component" value="Unassembled WGS sequence"/>
</dbReference>
<keyword evidence="2" id="KW-0472">Membrane</keyword>
<feature type="transmembrane region" description="Helical" evidence="2">
    <location>
        <begin position="162"/>
        <end position="183"/>
    </location>
</feature>
<reference evidence="3 4" key="2">
    <citation type="submission" date="2017-10" db="EMBL/GenBank/DDBJ databases">
        <title>Extensive intraspecific genome diversity in a model arbuscular mycorrhizal fungus.</title>
        <authorList>
            <person name="Chen E.C.H."/>
            <person name="Morin E."/>
            <person name="Baudet D."/>
            <person name="Noel J."/>
            <person name="Ndikumana S."/>
            <person name="Charron P."/>
            <person name="St-Onge C."/>
            <person name="Giorgi J."/>
            <person name="Grigoriev I.V."/>
            <person name="Roux C."/>
            <person name="Martin F.M."/>
            <person name="Corradi N."/>
        </authorList>
    </citation>
    <scope>NUCLEOTIDE SEQUENCE [LARGE SCALE GENOMIC DNA]</scope>
    <source>
        <strain evidence="3 4">C2</strain>
    </source>
</reference>
<accession>A0A2N1M4T0</accession>
<feature type="region of interest" description="Disordered" evidence="1">
    <location>
        <begin position="1"/>
        <end position="66"/>
    </location>
</feature>
<feature type="compositionally biased region" description="Acidic residues" evidence="1">
    <location>
        <begin position="41"/>
        <end position="58"/>
    </location>
</feature>
<sequence>MHTPTNFDQTDHSGTARYNGASPDKYLSDSSSCTDNRSDLGSDDYNDYESNYESDNEEASCASTSTTEAVKERKVKVIYTLRQENFNDKFSPKDLLNAIRGILSSSPRDMSDYKGSLDCLPIYSFLFPNEKGSSLYNAYNRNEVEDKLVIKIDQDGDHAPNFLLLMTFLKYLAYLGFMNVLMVKNL</sequence>
<organism evidence="3 4">
    <name type="scientific">Rhizophagus irregularis</name>
    <dbReference type="NCBI Taxonomy" id="588596"/>
    <lineage>
        <taxon>Eukaryota</taxon>
        <taxon>Fungi</taxon>
        <taxon>Fungi incertae sedis</taxon>
        <taxon>Mucoromycota</taxon>
        <taxon>Glomeromycotina</taxon>
        <taxon>Glomeromycetes</taxon>
        <taxon>Glomerales</taxon>
        <taxon>Glomeraceae</taxon>
        <taxon>Rhizophagus</taxon>
    </lineage>
</organism>
<reference evidence="3 4" key="1">
    <citation type="submission" date="2016-04" db="EMBL/GenBank/DDBJ databases">
        <title>Genome analyses suggest a sexual origin of heterokaryosis in a supposedly ancient asexual fungus.</title>
        <authorList>
            <person name="Ropars J."/>
            <person name="Sedzielewska K."/>
            <person name="Noel J."/>
            <person name="Charron P."/>
            <person name="Farinelli L."/>
            <person name="Marton T."/>
            <person name="Kruger M."/>
            <person name="Pelin A."/>
            <person name="Brachmann A."/>
            <person name="Corradi N."/>
        </authorList>
    </citation>
    <scope>NUCLEOTIDE SEQUENCE [LARGE SCALE GENOMIC DNA]</scope>
    <source>
        <strain evidence="3 4">C2</strain>
    </source>
</reference>
<keyword evidence="2" id="KW-0812">Transmembrane</keyword>
<keyword evidence="2" id="KW-1133">Transmembrane helix</keyword>
<comment type="caution">
    <text evidence="3">The sequence shown here is derived from an EMBL/GenBank/DDBJ whole genome shotgun (WGS) entry which is preliminary data.</text>
</comment>
<gene>
    <name evidence="3" type="ORF">RhiirC2_721724</name>
</gene>
<dbReference type="AlphaFoldDB" id="A0A2N1M4T0"/>
<evidence type="ECO:0000313" key="3">
    <source>
        <dbReference type="EMBL" id="PKK56661.1"/>
    </source>
</evidence>
<dbReference type="EMBL" id="LLXL01005311">
    <property type="protein sequence ID" value="PKK56661.1"/>
    <property type="molecule type" value="Genomic_DNA"/>
</dbReference>
<evidence type="ECO:0000256" key="1">
    <source>
        <dbReference type="SAM" id="MobiDB-lite"/>
    </source>
</evidence>
<evidence type="ECO:0000313" key="4">
    <source>
        <dbReference type="Proteomes" id="UP000233469"/>
    </source>
</evidence>
<protein>
    <submittedName>
        <fullName evidence="3">Uncharacterized protein</fullName>
    </submittedName>
</protein>
<proteinExistence type="predicted"/>
<evidence type="ECO:0000256" key="2">
    <source>
        <dbReference type="SAM" id="Phobius"/>
    </source>
</evidence>
<name>A0A2N1M4T0_9GLOM</name>